<keyword evidence="1" id="KW-1133">Transmembrane helix</keyword>
<dbReference type="AlphaFoldDB" id="A0A3A8GP61"/>
<proteinExistence type="predicted"/>
<accession>A0A3A8GP61</accession>
<feature type="transmembrane region" description="Helical" evidence="1">
    <location>
        <begin position="36"/>
        <end position="52"/>
    </location>
</feature>
<comment type="caution">
    <text evidence="2">The sequence shown here is derived from an EMBL/GenBank/DDBJ whole genome shotgun (WGS) entry which is preliminary data.</text>
</comment>
<evidence type="ECO:0000313" key="3">
    <source>
        <dbReference type="Proteomes" id="UP000281084"/>
    </source>
</evidence>
<evidence type="ECO:0008006" key="4">
    <source>
        <dbReference type="Google" id="ProtNLM"/>
    </source>
</evidence>
<name>A0A3A8GP61_9GAMM</name>
<gene>
    <name evidence="2" type="ORF">D7V64_00485</name>
</gene>
<evidence type="ECO:0000256" key="1">
    <source>
        <dbReference type="SAM" id="Phobius"/>
    </source>
</evidence>
<sequence length="140" mass="16421">MMTLLFFLAGVICLMVWPWLYLLHFRSEETQTLKQYVLLFGPAAMLLAGYIYDSSQQADVRSEACGTVVAYQRYMSSGNKNKRQPFERVEILVNHAKFTRHLRIDDELQKMPVDAKVCFKYYDRKLNPHMSDSILIDWTT</sequence>
<organism evidence="2 3">
    <name type="scientific">Acinetobacter cumulans</name>
    <dbReference type="NCBI Taxonomy" id="2136182"/>
    <lineage>
        <taxon>Bacteria</taxon>
        <taxon>Pseudomonadati</taxon>
        <taxon>Pseudomonadota</taxon>
        <taxon>Gammaproteobacteria</taxon>
        <taxon>Moraxellales</taxon>
        <taxon>Moraxellaceae</taxon>
        <taxon>Acinetobacter</taxon>
    </lineage>
</organism>
<reference evidence="2 3" key="1">
    <citation type="submission" date="2018-09" db="EMBL/GenBank/DDBJ databases">
        <title>The draft genome of Acinetobacter spp. strains.</title>
        <authorList>
            <person name="Qin J."/>
            <person name="Feng Y."/>
            <person name="Zong Z."/>
        </authorList>
    </citation>
    <scope>NUCLEOTIDE SEQUENCE [LARGE SCALE GENOMIC DNA]</scope>
    <source>
        <strain evidence="2 3">WCHAc060002</strain>
    </source>
</reference>
<dbReference type="Proteomes" id="UP000281084">
    <property type="component" value="Unassembled WGS sequence"/>
</dbReference>
<dbReference type="RefSeq" id="WP_120366491.1">
    <property type="nucleotide sequence ID" value="NZ_RAXZ01000001.1"/>
</dbReference>
<evidence type="ECO:0000313" key="2">
    <source>
        <dbReference type="EMBL" id="RKG55621.1"/>
    </source>
</evidence>
<feature type="transmembrane region" description="Helical" evidence="1">
    <location>
        <begin position="6"/>
        <end position="24"/>
    </location>
</feature>
<keyword evidence="1" id="KW-0472">Membrane</keyword>
<protein>
    <recommendedName>
        <fullName evidence="4">DUF3592 domain-containing protein</fullName>
    </recommendedName>
</protein>
<dbReference type="EMBL" id="RAXZ01000001">
    <property type="protein sequence ID" value="RKG55621.1"/>
    <property type="molecule type" value="Genomic_DNA"/>
</dbReference>
<keyword evidence="1" id="KW-0812">Transmembrane</keyword>